<evidence type="ECO:0008006" key="4">
    <source>
        <dbReference type="Google" id="ProtNLM"/>
    </source>
</evidence>
<keyword evidence="1" id="KW-0472">Membrane</keyword>
<organism evidence="2 3">
    <name type="scientific">Streptomyces chryseus</name>
    <dbReference type="NCBI Taxonomy" id="68186"/>
    <lineage>
        <taxon>Bacteria</taxon>
        <taxon>Bacillati</taxon>
        <taxon>Actinomycetota</taxon>
        <taxon>Actinomycetes</taxon>
        <taxon>Kitasatosporales</taxon>
        <taxon>Streptomycetaceae</taxon>
        <taxon>Streptomyces</taxon>
    </lineage>
</organism>
<protein>
    <recommendedName>
        <fullName evidence="4">GAF domain-containing protein</fullName>
    </recommendedName>
</protein>
<dbReference type="SUPFAM" id="SSF55781">
    <property type="entry name" value="GAF domain-like"/>
    <property type="match status" value="1"/>
</dbReference>
<feature type="transmembrane region" description="Helical" evidence="1">
    <location>
        <begin position="42"/>
        <end position="62"/>
    </location>
</feature>
<dbReference type="EMBL" id="BMVO01000032">
    <property type="protein sequence ID" value="GHB28726.1"/>
    <property type="molecule type" value="Genomic_DNA"/>
</dbReference>
<sequence length="257" mass="27813">MLPGYLSGGGGLQVGKGAIAAGILAVLAYVAQMVIGLDMADWLFWTITSIGAIATLTTVWLANRRVATAHQAAEAATKNQRRAFEDVLVPLALNLDQIVSNNNRADRQALKQQTKLAIVALTANLIGPPDARACFLEESPSPQPGAREIKCQNNLWVGRHVAPVTVFRECDRRGREVLKLLDEGTSQFVHDVDQLPPELKPDSDTYKTYITCAVTAGDTKFGLLTVDCLKPGDLHQDDVTLVEVFARMLGVALAARR</sequence>
<dbReference type="InterPro" id="IPR029016">
    <property type="entry name" value="GAF-like_dom_sf"/>
</dbReference>
<reference evidence="3" key="1">
    <citation type="journal article" date="2019" name="Int. J. Syst. Evol. Microbiol.">
        <title>The Global Catalogue of Microorganisms (GCM) 10K type strain sequencing project: providing services to taxonomists for standard genome sequencing and annotation.</title>
        <authorList>
            <consortium name="The Broad Institute Genomics Platform"/>
            <consortium name="The Broad Institute Genome Sequencing Center for Infectious Disease"/>
            <person name="Wu L."/>
            <person name="Ma J."/>
        </authorList>
    </citation>
    <scope>NUCLEOTIDE SEQUENCE [LARGE SCALE GENOMIC DNA]</scope>
    <source>
        <strain evidence="3">JCM 4737</strain>
    </source>
</reference>
<dbReference type="Proteomes" id="UP000599437">
    <property type="component" value="Unassembled WGS sequence"/>
</dbReference>
<accession>A0ABQ3E774</accession>
<feature type="transmembrane region" description="Helical" evidence="1">
    <location>
        <begin position="12"/>
        <end position="30"/>
    </location>
</feature>
<keyword evidence="1" id="KW-0812">Transmembrane</keyword>
<proteinExistence type="predicted"/>
<evidence type="ECO:0000313" key="2">
    <source>
        <dbReference type="EMBL" id="GHB28726.1"/>
    </source>
</evidence>
<comment type="caution">
    <text evidence="2">The sequence shown here is derived from an EMBL/GenBank/DDBJ whole genome shotgun (WGS) entry which is preliminary data.</text>
</comment>
<evidence type="ECO:0000313" key="3">
    <source>
        <dbReference type="Proteomes" id="UP000599437"/>
    </source>
</evidence>
<name>A0ABQ3E774_9ACTN</name>
<keyword evidence="3" id="KW-1185">Reference proteome</keyword>
<evidence type="ECO:0000256" key="1">
    <source>
        <dbReference type="SAM" id="Phobius"/>
    </source>
</evidence>
<keyword evidence="1" id="KW-1133">Transmembrane helix</keyword>
<gene>
    <name evidence="2" type="ORF">GCM10010346_60330</name>
</gene>
<dbReference type="Gene3D" id="3.30.450.40">
    <property type="match status" value="1"/>
</dbReference>